<dbReference type="Pfam" id="PF00319">
    <property type="entry name" value="SRF-TF"/>
    <property type="match status" value="1"/>
</dbReference>
<evidence type="ECO:0000256" key="4">
    <source>
        <dbReference type="ARBA" id="ARBA00023163"/>
    </source>
</evidence>
<dbReference type="PANTHER" id="PTHR11945:SF769">
    <property type="entry name" value="AGAMOUS-LIKE MADS-BOX PROTEIN AGL62"/>
    <property type="match status" value="1"/>
</dbReference>
<comment type="subcellular location">
    <subcellularLocation>
        <location evidence="1">Nucleus</location>
    </subcellularLocation>
</comment>
<dbReference type="EMBL" id="RXGB01008195">
    <property type="protein sequence ID" value="TMW84890.1"/>
    <property type="molecule type" value="Genomic_DNA"/>
</dbReference>
<keyword evidence="3" id="KW-0238">DNA-binding</keyword>
<dbReference type="GO" id="GO:0005634">
    <property type="term" value="C:nucleus"/>
    <property type="evidence" value="ECO:0007669"/>
    <property type="project" value="UniProtKB-SubCell"/>
</dbReference>
<dbReference type="SMART" id="SM00432">
    <property type="entry name" value="MADS"/>
    <property type="match status" value="1"/>
</dbReference>
<keyword evidence="2" id="KW-0805">Transcription regulation</keyword>
<dbReference type="PRINTS" id="PR00404">
    <property type="entry name" value="MADSDOMAIN"/>
</dbReference>
<dbReference type="GO" id="GO:0045944">
    <property type="term" value="P:positive regulation of transcription by RNA polymerase II"/>
    <property type="evidence" value="ECO:0007669"/>
    <property type="project" value="InterPro"/>
</dbReference>
<dbReference type="PROSITE" id="PS50066">
    <property type="entry name" value="MADS_BOX_2"/>
    <property type="match status" value="1"/>
</dbReference>
<feature type="domain" description="MADS-box" evidence="6">
    <location>
        <begin position="7"/>
        <end position="59"/>
    </location>
</feature>
<reference evidence="7" key="1">
    <citation type="submission" date="2019-05" db="EMBL/GenBank/DDBJ databases">
        <title>The de novo reference genome and transcriptome assemblies of the wild tomato species Solanum chilense.</title>
        <authorList>
            <person name="Stam R."/>
            <person name="Nosenko T."/>
            <person name="Hoerger A.C."/>
            <person name="Stephan W."/>
            <person name="Seidel M.A."/>
            <person name="Kuhn J.M.M."/>
            <person name="Haberer G."/>
            <person name="Tellier A."/>
        </authorList>
    </citation>
    <scope>NUCLEOTIDE SEQUENCE</scope>
    <source>
        <tissue evidence="7">Mature leaves</tissue>
    </source>
</reference>
<dbReference type="GO" id="GO:0046983">
    <property type="term" value="F:protein dimerization activity"/>
    <property type="evidence" value="ECO:0007669"/>
    <property type="project" value="InterPro"/>
</dbReference>
<evidence type="ECO:0000256" key="5">
    <source>
        <dbReference type="ARBA" id="ARBA00023242"/>
    </source>
</evidence>
<accession>A0A6N2AT65</accession>
<evidence type="ECO:0000313" key="7">
    <source>
        <dbReference type="EMBL" id="TMW84890.1"/>
    </source>
</evidence>
<keyword evidence="4" id="KW-0804">Transcription</keyword>
<evidence type="ECO:0000256" key="1">
    <source>
        <dbReference type="ARBA" id="ARBA00004123"/>
    </source>
</evidence>
<dbReference type="InterPro" id="IPR036879">
    <property type="entry name" value="TF_MADSbox_sf"/>
</dbReference>
<dbReference type="PANTHER" id="PTHR11945">
    <property type="entry name" value="MADS BOX PROTEIN"/>
    <property type="match status" value="1"/>
</dbReference>
<dbReference type="AlphaFoldDB" id="A0A6N2AT65"/>
<dbReference type="SUPFAM" id="SSF55455">
    <property type="entry name" value="SRF-like"/>
    <property type="match status" value="1"/>
</dbReference>
<evidence type="ECO:0000256" key="3">
    <source>
        <dbReference type="ARBA" id="ARBA00023125"/>
    </source>
</evidence>
<gene>
    <name evidence="7" type="ORF">EJD97_024177</name>
</gene>
<dbReference type="Gene3D" id="3.40.1810.10">
    <property type="entry name" value="Transcription factor, MADS-box"/>
    <property type="match status" value="1"/>
</dbReference>
<dbReference type="GO" id="GO:0000978">
    <property type="term" value="F:RNA polymerase II cis-regulatory region sequence-specific DNA binding"/>
    <property type="evidence" value="ECO:0007669"/>
    <property type="project" value="TreeGrafter"/>
</dbReference>
<feature type="non-terminal residue" evidence="7">
    <location>
        <position position="134"/>
    </location>
</feature>
<name>A0A6N2AT65_SOLCI</name>
<evidence type="ECO:0000259" key="6">
    <source>
        <dbReference type="PROSITE" id="PS50066"/>
    </source>
</evidence>
<evidence type="ECO:0000256" key="2">
    <source>
        <dbReference type="ARBA" id="ARBA00023015"/>
    </source>
</evidence>
<dbReference type="InterPro" id="IPR033897">
    <property type="entry name" value="SRF-like_MADS-box"/>
</dbReference>
<dbReference type="CDD" id="cd00266">
    <property type="entry name" value="MADS_SRF_like"/>
    <property type="match status" value="1"/>
</dbReference>
<protein>
    <recommendedName>
        <fullName evidence="6">MADS-box domain-containing protein</fullName>
    </recommendedName>
</protein>
<dbReference type="GO" id="GO:0000981">
    <property type="term" value="F:DNA-binding transcription factor activity, RNA polymerase II-specific"/>
    <property type="evidence" value="ECO:0007669"/>
    <property type="project" value="InterPro"/>
</dbReference>
<keyword evidence="5" id="KW-0539">Nucleus</keyword>
<organism evidence="7">
    <name type="scientific">Solanum chilense</name>
    <name type="common">Tomato</name>
    <name type="synonym">Lycopersicon chilense</name>
    <dbReference type="NCBI Taxonomy" id="4083"/>
    <lineage>
        <taxon>Eukaryota</taxon>
        <taxon>Viridiplantae</taxon>
        <taxon>Streptophyta</taxon>
        <taxon>Embryophyta</taxon>
        <taxon>Tracheophyta</taxon>
        <taxon>Spermatophyta</taxon>
        <taxon>Magnoliopsida</taxon>
        <taxon>eudicotyledons</taxon>
        <taxon>Gunneridae</taxon>
        <taxon>Pentapetalae</taxon>
        <taxon>asterids</taxon>
        <taxon>lamiids</taxon>
        <taxon>Solanales</taxon>
        <taxon>Solanaceae</taxon>
        <taxon>Solanoideae</taxon>
        <taxon>Solaneae</taxon>
        <taxon>Solanum</taxon>
        <taxon>Solanum subgen. Lycopersicon</taxon>
    </lineage>
</organism>
<sequence length="134" mass="14905">MTTRINKGSQRVDMVKMKNARNLQVMFSKRLAGLFKKACELCMLCGAKIIIVAFSPGDKGDFSFGPPRINPSVERFLGRNFPQPNNNVHNQQIVALREGGISELNTKLMNLEGILEMEINPGQSLGELGRELMV</sequence>
<comment type="caution">
    <text evidence="7">The sequence shown here is derived from an EMBL/GenBank/DDBJ whole genome shotgun (WGS) entry which is preliminary data.</text>
</comment>
<dbReference type="InterPro" id="IPR002100">
    <property type="entry name" value="TF_MADSbox"/>
</dbReference>
<proteinExistence type="predicted"/>